<feature type="domain" description="HNH nuclease" evidence="2">
    <location>
        <begin position="552"/>
        <end position="605"/>
    </location>
</feature>
<feature type="region of interest" description="Disordered" evidence="1">
    <location>
        <begin position="351"/>
        <end position="411"/>
    </location>
</feature>
<feature type="compositionally biased region" description="Polar residues" evidence="1">
    <location>
        <begin position="626"/>
        <end position="635"/>
    </location>
</feature>
<dbReference type="Proteomes" id="UP000198881">
    <property type="component" value="Unassembled WGS sequence"/>
</dbReference>
<reference evidence="3 4" key="1">
    <citation type="submission" date="2016-10" db="EMBL/GenBank/DDBJ databases">
        <authorList>
            <person name="de Groot N.N."/>
        </authorList>
    </citation>
    <scope>NUCLEOTIDE SEQUENCE [LARGE SCALE GENOMIC DNA]</scope>
    <source>
        <strain evidence="3 4">CGMCC 1.7054</strain>
    </source>
</reference>
<feature type="compositionally biased region" description="Basic and acidic residues" evidence="1">
    <location>
        <begin position="637"/>
        <end position="648"/>
    </location>
</feature>
<dbReference type="CDD" id="cd00085">
    <property type="entry name" value="HNHc"/>
    <property type="match status" value="1"/>
</dbReference>
<organism evidence="3 4">
    <name type="scientific">Micrococcus terreus</name>
    <dbReference type="NCBI Taxonomy" id="574650"/>
    <lineage>
        <taxon>Bacteria</taxon>
        <taxon>Bacillati</taxon>
        <taxon>Actinomycetota</taxon>
        <taxon>Actinomycetes</taxon>
        <taxon>Micrococcales</taxon>
        <taxon>Micrococcaceae</taxon>
        <taxon>Micrococcus</taxon>
    </lineage>
</organism>
<dbReference type="Pfam" id="PF13391">
    <property type="entry name" value="HNH_2"/>
    <property type="match status" value="1"/>
</dbReference>
<evidence type="ECO:0000256" key="1">
    <source>
        <dbReference type="SAM" id="MobiDB-lite"/>
    </source>
</evidence>
<feature type="region of interest" description="Disordered" evidence="1">
    <location>
        <begin position="626"/>
        <end position="648"/>
    </location>
</feature>
<proteinExistence type="predicted"/>
<evidence type="ECO:0000259" key="2">
    <source>
        <dbReference type="SMART" id="SM00507"/>
    </source>
</evidence>
<evidence type="ECO:0000313" key="4">
    <source>
        <dbReference type="Proteomes" id="UP000198881"/>
    </source>
</evidence>
<dbReference type="AlphaFoldDB" id="A0A1I7MJS5"/>
<sequence>MAVTVDEAGAGGTAEAGAVRSAGPGLVAGQPAGPGRVSGSGPSDVPVDTSGLGLGELIELAQTVAQDLAGRLCAADLTEQLAPVTEDFSTGSASLAEGSACGASVSVPAGTALSTAGGPTAGLASGPWLVTLAQVQSGVGRLARVVELAQTAVAGVTDRVLQDPKARHRLLGLPQGKTRYRNAAEFLEKTQQTPRRETHQRVDRAAHHLTPPQGESPDGTAVPASLPQVTGALRDTSLDPAVVDAITRTLTSARAAAVRAGADRTLVDRLITQGQARLMGQARGAAPSAVSRACARWRTEFDQLITESGARATQAVVHQGRSAKYVREENGLFLWQLWLTQAQHEIIQTVTSAGTNPRAPKNRQRDHGTGAPGTRSDGSCPESEDSQGLFDLTAPTGAGDQAGQGAEGEDDPVDAGFFHPGMLRAEERQRQQVDAIIAALGAALQMTEADALSNTGGARPQVMVHIDYQTLTGELAAHPNLPPPPPIPEHLADQHPPGVLRGPVVSAGTFTGPIDPRAIRAWACDADLIPVVLGGAGEALDIGRAQRPFPPGIRKAIIARDQGCAAPGCWSPAAWCQIHHIRFWKKHEGPTSVENGVLLCSHHHQALHHDQLTIQMNNGIPLVQDTSASQQTQEHQPVPERNLHWHDQ</sequence>
<protein>
    <recommendedName>
        <fullName evidence="2">HNH nuclease domain-containing protein</fullName>
    </recommendedName>
</protein>
<evidence type="ECO:0000313" key="3">
    <source>
        <dbReference type="EMBL" id="SFV22150.1"/>
    </source>
</evidence>
<dbReference type="InterPro" id="IPR003615">
    <property type="entry name" value="HNH_nuc"/>
</dbReference>
<dbReference type="SMART" id="SM00507">
    <property type="entry name" value="HNHc"/>
    <property type="match status" value="1"/>
</dbReference>
<dbReference type="EMBL" id="FPCG01000003">
    <property type="protein sequence ID" value="SFV22150.1"/>
    <property type="molecule type" value="Genomic_DNA"/>
</dbReference>
<dbReference type="STRING" id="574650.SAMN04487966_103228"/>
<gene>
    <name evidence="3" type="ORF">SAMN04487966_103228</name>
</gene>
<name>A0A1I7MJS5_9MICC</name>
<keyword evidence="4" id="KW-1185">Reference proteome</keyword>
<accession>A0A1I7MJS5</accession>
<feature type="region of interest" description="Disordered" evidence="1">
    <location>
        <begin position="1"/>
        <end position="46"/>
    </location>
</feature>